<dbReference type="AlphaFoldDB" id="U9UDV9"/>
<reference evidence="1" key="1">
    <citation type="submission" date="2013-07" db="EMBL/GenBank/DDBJ databases">
        <title>The genome of an arbuscular mycorrhizal fungus provides insights into the evolution of the oldest plant symbiosis.</title>
        <authorList>
            <consortium name="DOE Joint Genome Institute"/>
            <person name="Tisserant E."/>
            <person name="Malbreil M."/>
            <person name="Kuo A."/>
            <person name="Kohler A."/>
            <person name="Symeonidi A."/>
            <person name="Balestrini R."/>
            <person name="Charron P."/>
            <person name="Duensing N."/>
            <person name="Frei-dit-Frey N."/>
            <person name="Gianinazzi-Pearson V."/>
            <person name="Gilbert B."/>
            <person name="Handa Y."/>
            <person name="Hijri M."/>
            <person name="Kaul R."/>
            <person name="Kawaguchi M."/>
            <person name="Krajinski F."/>
            <person name="Lammers P."/>
            <person name="Lapierre D."/>
            <person name="Masclaux F.G."/>
            <person name="Murat C."/>
            <person name="Morin E."/>
            <person name="Ndikumana S."/>
            <person name="Pagni M."/>
            <person name="Petitpierre D."/>
            <person name="Requena N."/>
            <person name="Rosikiewicz P."/>
            <person name="Riley R."/>
            <person name="Saito K."/>
            <person name="San Clemente H."/>
            <person name="Shapiro H."/>
            <person name="van Tuinen D."/>
            <person name="Becard G."/>
            <person name="Bonfante P."/>
            <person name="Paszkowski U."/>
            <person name="Shachar-Hill Y."/>
            <person name="Young J.P."/>
            <person name="Sanders I.R."/>
            <person name="Henrissat B."/>
            <person name="Rensing S.A."/>
            <person name="Grigoriev I.V."/>
            <person name="Corradi N."/>
            <person name="Roux C."/>
            <person name="Martin F."/>
        </authorList>
    </citation>
    <scope>NUCLEOTIDE SEQUENCE</scope>
    <source>
        <strain evidence="1">DAOM 197198</strain>
    </source>
</reference>
<proteinExistence type="predicted"/>
<evidence type="ECO:0000313" key="1">
    <source>
        <dbReference type="EMBL" id="ESA18555.1"/>
    </source>
</evidence>
<name>U9UDV9_RHIID</name>
<organism evidence="1">
    <name type="scientific">Rhizophagus irregularis (strain DAOM 181602 / DAOM 197198 / MUCL 43194)</name>
    <name type="common">Arbuscular mycorrhizal fungus</name>
    <name type="synonym">Glomus intraradices</name>
    <dbReference type="NCBI Taxonomy" id="747089"/>
    <lineage>
        <taxon>Eukaryota</taxon>
        <taxon>Fungi</taxon>
        <taxon>Fungi incertae sedis</taxon>
        <taxon>Mucoromycota</taxon>
        <taxon>Glomeromycotina</taxon>
        <taxon>Glomeromycetes</taxon>
        <taxon>Glomerales</taxon>
        <taxon>Glomeraceae</taxon>
        <taxon>Rhizophagus</taxon>
    </lineage>
</organism>
<dbReference type="HOGENOM" id="CLU_2518783_0_0_1"/>
<sequence length="85" mass="10057">STLLKNLGQVLPYKLEHLCLILLFNINDLIIFLKNSQNTFIEKLLIGNIINIIQNERVRYLAFLETDHKNYEEDDDEGNDEELFF</sequence>
<protein>
    <submittedName>
        <fullName evidence="1">Uncharacterized protein</fullName>
    </submittedName>
</protein>
<feature type="non-terminal residue" evidence="1">
    <location>
        <position position="1"/>
    </location>
</feature>
<gene>
    <name evidence="1" type="ORF">GLOINDRAFT_344519</name>
</gene>
<dbReference type="EMBL" id="KI279113">
    <property type="protein sequence ID" value="ESA18555.1"/>
    <property type="molecule type" value="Genomic_DNA"/>
</dbReference>
<accession>U9UDV9</accession>